<dbReference type="SUPFAM" id="SSF56112">
    <property type="entry name" value="Protein kinase-like (PK-like)"/>
    <property type="match status" value="1"/>
</dbReference>
<comment type="catalytic activity">
    <reaction evidence="8">
        <text>L-seryl-[protein] + ATP = O-phospho-L-seryl-[protein] + ADP + H(+)</text>
        <dbReference type="Rhea" id="RHEA:17989"/>
        <dbReference type="Rhea" id="RHEA-COMP:9863"/>
        <dbReference type="Rhea" id="RHEA-COMP:11604"/>
        <dbReference type="ChEBI" id="CHEBI:15378"/>
        <dbReference type="ChEBI" id="CHEBI:29999"/>
        <dbReference type="ChEBI" id="CHEBI:30616"/>
        <dbReference type="ChEBI" id="CHEBI:83421"/>
        <dbReference type="ChEBI" id="CHEBI:456216"/>
        <dbReference type="EC" id="2.7.11.1"/>
    </reaction>
</comment>
<evidence type="ECO:0000313" key="12">
    <source>
        <dbReference type="Proteomes" id="UP001526426"/>
    </source>
</evidence>
<keyword evidence="5 11" id="KW-0418">Kinase</keyword>
<dbReference type="RefSeq" id="WP_265264669.1">
    <property type="nucleotide sequence ID" value="NZ_JAIHOM010000048.1"/>
</dbReference>
<accession>A0ABT3L5S8</accession>
<dbReference type="Gene3D" id="1.10.510.10">
    <property type="entry name" value="Transferase(Phosphotransferase) domain 1"/>
    <property type="match status" value="1"/>
</dbReference>
<keyword evidence="2" id="KW-0723">Serine/threonine-protein kinase</keyword>
<evidence type="ECO:0000256" key="9">
    <source>
        <dbReference type="SAM" id="MobiDB-lite"/>
    </source>
</evidence>
<dbReference type="InterPro" id="IPR000719">
    <property type="entry name" value="Prot_kinase_dom"/>
</dbReference>
<gene>
    <name evidence="11" type="ORF">K4A83_11325</name>
</gene>
<comment type="catalytic activity">
    <reaction evidence="7">
        <text>L-threonyl-[protein] + ATP = O-phospho-L-threonyl-[protein] + ADP + H(+)</text>
        <dbReference type="Rhea" id="RHEA:46608"/>
        <dbReference type="Rhea" id="RHEA-COMP:11060"/>
        <dbReference type="Rhea" id="RHEA-COMP:11605"/>
        <dbReference type="ChEBI" id="CHEBI:15378"/>
        <dbReference type="ChEBI" id="CHEBI:30013"/>
        <dbReference type="ChEBI" id="CHEBI:30616"/>
        <dbReference type="ChEBI" id="CHEBI:61977"/>
        <dbReference type="ChEBI" id="CHEBI:456216"/>
        <dbReference type="EC" id="2.7.11.1"/>
    </reaction>
</comment>
<keyword evidence="4" id="KW-0547">Nucleotide-binding</keyword>
<keyword evidence="3" id="KW-0808">Transferase</keyword>
<organism evidence="11 12">
    <name type="scientific">Spirulina subsalsa FACHB-351</name>
    <dbReference type="NCBI Taxonomy" id="234711"/>
    <lineage>
        <taxon>Bacteria</taxon>
        <taxon>Bacillati</taxon>
        <taxon>Cyanobacteriota</taxon>
        <taxon>Cyanophyceae</taxon>
        <taxon>Spirulinales</taxon>
        <taxon>Spirulinaceae</taxon>
        <taxon>Spirulina</taxon>
    </lineage>
</organism>
<keyword evidence="12" id="KW-1185">Reference proteome</keyword>
<evidence type="ECO:0000256" key="7">
    <source>
        <dbReference type="ARBA" id="ARBA00047899"/>
    </source>
</evidence>
<evidence type="ECO:0000256" key="4">
    <source>
        <dbReference type="ARBA" id="ARBA00022741"/>
    </source>
</evidence>
<dbReference type="PROSITE" id="PS50011">
    <property type="entry name" value="PROTEIN_KINASE_DOM"/>
    <property type="match status" value="1"/>
</dbReference>
<dbReference type="GO" id="GO:0016301">
    <property type="term" value="F:kinase activity"/>
    <property type="evidence" value="ECO:0007669"/>
    <property type="project" value="UniProtKB-KW"/>
</dbReference>
<dbReference type="Gene3D" id="3.30.200.20">
    <property type="entry name" value="Phosphorylase Kinase, domain 1"/>
    <property type="match status" value="1"/>
</dbReference>
<proteinExistence type="predicted"/>
<feature type="domain" description="Protein kinase" evidence="10">
    <location>
        <begin position="15"/>
        <end position="279"/>
    </location>
</feature>
<keyword evidence="6" id="KW-0067">ATP-binding</keyword>
<protein>
    <recommendedName>
        <fullName evidence="1">non-specific serine/threonine protein kinase</fullName>
        <ecNumber evidence="1">2.7.11.1</ecNumber>
    </recommendedName>
</protein>
<comment type="caution">
    <text evidence="11">The sequence shown here is derived from an EMBL/GenBank/DDBJ whole genome shotgun (WGS) entry which is preliminary data.</text>
</comment>
<feature type="compositionally biased region" description="Basic and acidic residues" evidence="9">
    <location>
        <begin position="290"/>
        <end position="310"/>
    </location>
</feature>
<name>A0ABT3L5S8_9CYAN</name>
<dbReference type="EC" id="2.7.11.1" evidence="1"/>
<feature type="region of interest" description="Disordered" evidence="9">
    <location>
        <begin position="279"/>
        <end position="325"/>
    </location>
</feature>
<dbReference type="InterPro" id="IPR011009">
    <property type="entry name" value="Kinase-like_dom_sf"/>
</dbReference>
<dbReference type="PANTHER" id="PTHR24363:SF0">
    <property type="entry name" value="SERINE_THREONINE KINASE LIKE DOMAIN CONTAINING 1"/>
    <property type="match status" value="1"/>
</dbReference>
<evidence type="ECO:0000313" key="11">
    <source>
        <dbReference type="EMBL" id="MCW6036848.1"/>
    </source>
</evidence>
<evidence type="ECO:0000256" key="5">
    <source>
        <dbReference type="ARBA" id="ARBA00022777"/>
    </source>
</evidence>
<dbReference type="SMART" id="SM00220">
    <property type="entry name" value="S_TKc"/>
    <property type="match status" value="1"/>
</dbReference>
<evidence type="ECO:0000259" key="10">
    <source>
        <dbReference type="PROSITE" id="PS50011"/>
    </source>
</evidence>
<dbReference type="Pfam" id="PF00069">
    <property type="entry name" value="Pkinase"/>
    <property type="match status" value="1"/>
</dbReference>
<evidence type="ECO:0000256" key="1">
    <source>
        <dbReference type="ARBA" id="ARBA00012513"/>
    </source>
</evidence>
<dbReference type="Gene3D" id="2.60.120.380">
    <property type="match status" value="1"/>
</dbReference>
<dbReference type="EMBL" id="JAIHOM010000048">
    <property type="protein sequence ID" value="MCW6036848.1"/>
    <property type="molecule type" value="Genomic_DNA"/>
</dbReference>
<dbReference type="PANTHER" id="PTHR24363">
    <property type="entry name" value="SERINE/THREONINE PROTEIN KINASE"/>
    <property type="match status" value="1"/>
</dbReference>
<feature type="compositionally biased region" description="Polar residues" evidence="9">
    <location>
        <begin position="311"/>
        <end position="325"/>
    </location>
</feature>
<evidence type="ECO:0000256" key="6">
    <source>
        <dbReference type="ARBA" id="ARBA00022840"/>
    </source>
</evidence>
<dbReference type="Proteomes" id="UP001526426">
    <property type="component" value="Unassembled WGS sequence"/>
</dbReference>
<evidence type="ECO:0000256" key="2">
    <source>
        <dbReference type="ARBA" id="ARBA00022527"/>
    </source>
</evidence>
<reference evidence="11 12" key="1">
    <citation type="submission" date="2021-08" db="EMBL/GenBank/DDBJ databases">
        <title>Draft genome sequence of Spirulina subsalsa with high tolerance to salinity and hype-accumulation of phycocyanin.</title>
        <authorList>
            <person name="Pei H."/>
            <person name="Jiang L."/>
        </authorList>
    </citation>
    <scope>NUCLEOTIDE SEQUENCE [LARGE SCALE GENOMIC DNA]</scope>
    <source>
        <strain evidence="11 12">FACHB-351</strain>
    </source>
</reference>
<sequence>MISGVDTGEILGERYRVLQGLGKGRWGMTYLAEEIPVSKDRYVIQVFTFPIPSPEQKSDLQHQITQEAELLKNLDHPQIARFRDWFISETADYWVLYWVSDYVSGQSLRLLQQGRWVQQRGFEKREIVQLLSQLLPVLHYLHYHGVIHRNLSPNHILIRQQDSLPVLVDLGGIQQIIANQLNLNQPRSVVMVGQVGYAPPEQLQKGIIFTYSDLYALAAVLLVLLTGQPPEVLLNRETGNWEWQQFTRFTPKLQGIFTKMLAKRPGDRFQNAYDVMQMLQDQPTPPPPPRRGEQGEGKGEKSQKEGEKSPTARSSASLSPRQNSKSLKRSGMRLLTVLSQSVLVLGFVLAAGAVGWWVGDYWLTHQIASDSDVLTDWDDVPVVTPEPLEENWTPENLSFPLTDDPEPDPDESLPLLEQERKLGIRQRRLNLTIDYEFFQQLVQQQFLAQYPERRGRRLSNSAEDMIWRDRWDETATQVLDQLGFLSGEARRGLGSYRRRDRERWETEVQRLDLSPRVLYELTDRAFLQRFPEQKDRQFLNEPIGQVWNAIALDTLRALRSGSALQRVSLGTQENNTQLDGELNPGQGQVFLLRLEENQRLSINALTNRAVSLSLYAPNGQALLSGSDERAWSDTVRRTGLYEIVLLSRSAQPLNYRLSIKVETP</sequence>
<evidence type="ECO:0000256" key="8">
    <source>
        <dbReference type="ARBA" id="ARBA00048679"/>
    </source>
</evidence>
<evidence type="ECO:0000256" key="3">
    <source>
        <dbReference type="ARBA" id="ARBA00022679"/>
    </source>
</evidence>